<proteinExistence type="inferred from homology"/>
<dbReference type="EC" id="1.8.3.2" evidence="10"/>
<protein>
    <recommendedName>
        <fullName evidence="10">Sulfhydryl oxidase</fullName>
        <ecNumber evidence="10">1.8.3.2</ecNumber>
    </recommendedName>
</protein>
<organism evidence="14 15">
    <name type="scientific">Elliptochloris bilobata</name>
    <dbReference type="NCBI Taxonomy" id="381761"/>
    <lineage>
        <taxon>Eukaryota</taxon>
        <taxon>Viridiplantae</taxon>
        <taxon>Chlorophyta</taxon>
        <taxon>core chlorophytes</taxon>
        <taxon>Trebouxiophyceae</taxon>
        <taxon>Trebouxiophyceae incertae sedis</taxon>
        <taxon>Elliptochloris clade</taxon>
        <taxon>Elliptochloris</taxon>
    </lineage>
</organism>
<evidence type="ECO:0000259" key="12">
    <source>
        <dbReference type="PROSITE" id="PS51324"/>
    </source>
</evidence>
<comment type="caution">
    <text evidence="14">The sequence shown here is derived from an EMBL/GenBank/DDBJ whole genome shotgun (WGS) entry which is preliminary data.</text>
</comment>
<gene>
    <name evidence="14" type="ORF">WJX81_007676</name>
</gene>
<dbReference type="Pfam" id="PF00225">
    <property type="entry name" value="Kinesin"/>
    <property type="match status" value="1"/>
</dbReference>
<dbReference type="InterPro" id="IPR013766">
    <property type="entry name" value="Thioredoxin_domain"/>
</dbReference>
<evidence type="ECO:0000259" key="11">
    <source>
        <dbReference type="PROSITE" id="PS50067"/>
    </source>
</evidence>
<evidence type="ECO:0000256" key="10">
    <source>
        <dbReference type="RuleBase" id="RU371123"/>
    </source>
</evidence>
<dbReference type="Pfam" id="PF00085">
    <property type="entry name" value="Thioredoxin"/>
    <property type="match status" value="1"/>
</dbReference>
<evidence type="ECO:0000256" key="3">
    <source>
        <dbReference type="ARBA" id="ARBA00022729"/>
    </source>
</evidence>
<evidence type="ECO:0000256" key="7">
    <source>
        <dbReference type="ARBA" id="ARBA00023175"/>
    </source>
</evidence>
<dbReference type="GO" id="GO:0008017">
    <property type="term" value="F:microtubule binding"/>
    <property type="evidence" value="ECO:0007669"/>
    <property type="project" value="InterPro"/>
</dbReference>
<keyword evidence="2 10" id="KW-0285">Flavoprotein</keyword>
<sequence>MPAGRSAIVEFYASWCPACQHFQPAYERVAAYFHAVPPPQPEVYVARVDCATQSVLCNRFNVGHYPTLKFGHAGDFGAAKDKLEELSGARTANDVIQWAGKQLATAYDYDPDKKGKAEAVQEAPAITTKPDVLPALPGHGHGSPAQADMADVRTATVAAFRHIFDTDEVLRGLMRRQALKDWVDLLAASHPLDICRAGAKKIQDTLPKLWPAEQEAAQPELRRMAICGEDREPFEEVYGSCKGSREGKRGYTCGLWLLLHSLAAHVEPEASGGAFFMASLRGFIEHFFQCTECSEHFLQLLGDKAAAAVQSREDAALWMWRSHNAVNARLAEEEKKRGEGDPFYPKLQWPTPELCPLCRAPLLRDAEPAEPQWNAGEVTRFLLRHYTAAPGLKLQWPHSVKKAGHAWGGRKHLARRAVVATSHAPRYVQAERGHLFTFDKVLGDASTQEDVHTATVHGIKQDLCKGVNASVVAYGQTGSGKTHSLFGDLSSKHLEGIVPRVARELTGSERQDRTCADGLTADEGRMINRSLSAMGNVVCALTDARSTHIPYRDSKLTRVLQAGALTSLARHVA</sequence>
<evidence type="ECO:0000256" key="1">
    <source>
        <dbReference type="ARBA" id="ARBA00001974"/>
    </source>
</evidence>
<evidence type="ECO:0000313" key="14">
    <source>
        <dbReference type="EMBL" id="KAK9839872.1"/>
    </source>
</evidence>
<dbReference type="SMART" id="SM00129">
    <property type="entry name" value="KISc"/>
    <property type="match status" value="1"/>
</dbReference>
<dbReference type="PROSITE" id="PS50067">
    <property type="entry name" value="KINESIN_MOTOR_2"/>
    <property type="match status" value="2"/>
</dbReference>
<keyword evidence="5 10" id="KW-0560">Oxidoreductase</keyword>
<evidence type="ECO:0000259" key="13">
    <source>
        <dbReference type="PROSITE" id="PS51352"/>
    </source>
</evidence>
<feature type="binding site" evidence="9">
    <location>
        <begin position="475"/>
        <end position="482"/>
    </location>
    <ligand>
        <name>ATP</name>
        <dbReference type="ChEBI" id="CHEBI:30616"/>
    </ligand>
</feature>
<reference evidence="14 15" key="1">
    <citation type="journal article" date="2024" name="Nat. Commun.">
        <title>Phylogenomics reveals the evolutionary origins of lichenization in chlorophyte algae.</title>
        <authorList>
            <person name="Puginier C."/>
            <person name="Libourel C."/>
            <person name="Otte J."/>
            <person name="Skaloud P."/>
            <person name="Haon M."/>
            <person name="Grisel S."/>
            <person name="Petersen M."/>
            <person name="Berrin J.G."/>
            <person name="Delaux P.M."/>
            <person name="Dal Grande F."/>
            <person name="Keller J."/>
        </authorList>
    </citation>
    <scope>NUCLEOTIDE SEQUENCE [LARGE SCALE GENOMIC DNA]</scope>
    <source>
        <strain evidence="14 15">SAG 245.80</strain>
    </source>
</reference>
<evidence type="ECO:0000256" key="5">
    <source>
        <dbReference type="ARBA" id="ARBA00023002"/>
    </source>
</evidence>
<dbReference type="Gene3D" id="1.20.120.310">
    <property type="entry name" value="ERV/ALR sulfhydryl oxidase domain"/>
    <property type="match status" value="1"/>
</dbReference>
<dbReference type="PROSITE" id="PS51352">
    <property type="entry name" value="THIOREDOXIN_2"/>
    <property type="match status" value="1"/>
</dbReference>
<dbReference type="InterPro" id="IPR017937">
    <property type="entry name" value="Thioredoxin_CS"/>
</dbReference>
<dbReference type="PROSITE" id="PS51324">
    <property type="entry name" value="ERV_ALR"/>
    <property type="match status" value="1"/>
</dbReference>
<keyword evidence="3" id="KW-0732">Signal</keyword>
<comment type="cofactor">
    <cofactor evidence="1 10">
        <name>FAD</name>
        <dbReference type="ChEBI" id="CHEBI:57692"/>
    </cofactor>
</comment>
<comment type="catalytic activity">
    <reaction evidence="10">
        <text>2 R'C(R)SH + O2 = R'C(R)S-S(R)CR' + H2O2</text>
        <dbReference type="Rhea" id="RHEA:17357"/>
        <dbReference type="ChEBI" id="CHEBI:15379"/>
        <dbReference type="ChEBI" id="CHEBI:16240"/>
        <dbReference type="ChEBI" id="CHEBI:16520"/>
        <dbReference type="ChEBI" id="CHEBI:17412"/>
        <dbReference type="EC" id="1.8.3.2"/>
    </reaction>
</comment>
<dbReference type="GO" id="GO:0007018">
    <property type="term" value="P:microtubule-based movement"/>
    <property type="evidence" value="ECO:0007669"/>
    <property type="project" value="InterPro"/>
</dbReference>
<dbReference type="GO" id="GO:0000139">
    <property type="term" value="C:Golgi membrane"/>
    <property type="evidence" value="ECO:0007669"/>
    <property type="project" value="TreeGrafter"/>
</dbReference>
<dbReference type="InterPro" id="IPR036961">
    <property type="entry name" value="Kinesin_motor_dom_sf"/>
</dbReference>
<name>A0AAW1S206_9CHLO</name>
<dbReference type="AlphaFoldDB" id="A0AAW1S206"/>
<dbReference type="SUPFAM" id="SSF69000">
    <property type="entry name" value="FAD-dependent thiol oxidase"/>
    <property type="match status" value="1"/>
</dbReference>
<dbReference type="GO" id="GO:0005524">
    <property type="term" value="F:ATP binding"/>
    <property type="evidence" value="ECO:0007669"/>
    <property type="project" value="UniProtKB-UniRule"/>
</dbReference>
<dbReference type="GO" id="GO:0005615">
    <property type="term" value="C:extracellular space"/>
    <property type="evidence" value="ECO:0007669"/>
    <property type="project" value="TreeGrafter"/>
</dbReference>
<dbReference type="PANTHER" id="PTHR22897:SF8">
    <property type="entry name" value="SULFHYDRYL OXIDASE"/>
    <property type="match status" value="1"/>
</dbReference>
<keyword evidence="8" id="KW-0325">Glycoprotein</keyword>
<dbReference type="GO" id="GO:0003777">
    <property type="term" value="F:microtubule motor activity"/>
    <property type="evidence" value="ECO:0007669"/>
    <property type="project" value="InterPro"/>
</dbReference>
<dbReference type="GO" id="GO:0016971">
    <property type="term" value="F:flavin-dependent sulfhydryl oxidase activity"/>
    <property type="evidence" value="ECO:0007669"/>
    <property type="project" value="InterPro"/>
</dbReference>
<dbReference type="InterPro" id="IPR036249">
    <property type="entry name" value="Thioredoxin-like_sf"/>
</dbReference>
<dbReference type="SUPFAM" id="SSF52540">
    <property type="entry name" value="P-loop containing nucleoside triphosphate hydrolases"/>
    <property type="match status" value="1"/>
</dbReference>
<dbReference type="InterPro" id="IPR027417">
    <property type="entry name" value="P-loop_NTPase"/>
</dbReference>
<evidence type="ECO:0000256" key="4">
    <source>
        <dbReference type="ARBA" id="ARBA00022827"/>
    </source>
</evidence>
<dbReference type="CDD" id="cd02961">
    <property type="entry name" value="PDI_a_family"/>
    <property type="match status" value="1"/>
</dbReference>
<feature type="domain" description="ERV/ALR sulfhydryl oxidase" evidence="12">
    <location>
        <begin position="244"/>
        <end position="344"/>
    </location>
</feature>
<dbReference type="GO" id="GO:0006457">
    <property type="term" value="P:protein folding"/>
    <property type="evidence" value="ECO:0007669"/>
    <property type="project" value="TreeGrafter"/>
</dbReference>
<dbReference type="Gene3D" id="3.40.30.10">
    <property type="entry name" value="Glutaredoxin"/>
    <property type="match status" value="1"/>
</dbReference>
<dbReference type="GO" id="GO:0003756">
    <property type="term" value="F:protein disulfide isomerase activity"/>
    <property type="evidence" value="ECO:0007669"/>
    <property type="project" value="TreeGrafter"/>
</dbReference>
<evidence type="ECO:0000256" key="2">
    <source>
        <dbReference type="ARBA" id="ARBA00022630"/>
    </source>
</evidence>
<evidence type="ECO:0000256" key="8">
    <source>
        <dbReference type="ARBA" id="ARBA00023180"/>
    </source>
</evidence>
<feature type="domain" description="Kinesin motor" evidence="11">
    <location>
        <begin position="399"/>
        <end position="504"/>
    </location>
</feature>
<evidence type="ECO:0000256" key="6">
    <source>
        <dbReference type="ARBA" id="ARBA00023157"/>
    </source>
</evidence>
<dbReference type="EMBL" id="JALJOU010000014">
    <property type="protein sequence ID" value="KAK9839872.1"/>
    <property type="molecule type" value="Genomic_DNA"/>
</dbReference>
<dbReference type="Proteomes" id="UP001445335">
    <property type="component" value="Unassembled WGS sequence"/>
</dbReference>
<dbReference type="Pfam" id="PF04777">
    <property type="entry name" value="Evr1_Alr"/>
    <property type="match status" value="1"/>
</dbReference>
<dbReference type="InterPro" id="IPR039798">
    <property type="entry name" value="Sulfhydryl_oxidase"/>
</dbReference>
<feature type="domain" description="Thioredoxin" evidence="13">
    <location>
        <begin position="1"/>
        <end position="104"/>
    </location>
</feature>
<dbReference type="InterPro" id="IPR001752">
    <property type="entry name" value="Kinesin_motor_dom"/>
</dbReference>
<keyword evidence="9" id="KW-0067">ATP-binding</keyword>
<comment type="caution">
    <text evidence="9">Lacks conserved residue(s) required for the propagation of feature annotation.</text>
</comment>
<comment type="similarity">
    <text evidence="9">Belongs to the TRAFAC class myosin-kinesin ATPase superfamily. Kinesin family.</text>
</comment>
<dbReference type="PROSITE" id="PS00194">
    <property type="entry name" value="THIOREDOXIN_1"/>
    <property type="match status" value="1"/>
</dbReference>
<keyword evidence="6" id="KW-1015">Disulfide bond</keyword>
<dbReference type="Gene3D" id="3.40.850.10">
    <property type="entry name" value="Kinesin motor domain"/>
    <property type="match status" value="2"/>
</dbReference>
<keyword evidence="4 10" id="KW-0274">FAD</keyword>
<evidence type="ECO:0000256" key="9">
    <source>
        <dbReference type="PROSITE-ProRule" id="PRU00283"/>
    </source>
</evidence>
<evidence type="ECO:0000313" key="15">
    <source>
        <dbReference type="Proteomes" id="UP001445335"/>
    </source>
</evidence>
<feature type="domain" description="Kinesin motor" evidence="11">
    <location>
        <begin position="505"/>
        <end position="573"/>
    </location>
</feature>
<keyword evidence="7 9" id="KW-0505">Motor protein</keyword>
<dbReference type="PANTHER" id="PTHR22897">
    <property type="entry name" value="QUIESCIN Q6-RELATED SULFHYDRYL OXIDASE"/>
    <property type="match status" value="1"/>
</dbReference>
<keyword evidence="15" id="KW-1185">Reference proteome</keyword>
<dbReference type="InterPro" id="IPR036774">
    <property type="entry name" value="ERV/ALR_sulphydryl_oxid_sf"/>
</dbReference>
<dbReference type="SUPFAM" id="SSF52833">
    <property type="entry name" value="Thioredoxin-like"/>
    <property type="match status" value="1"/>
</dbReference>
<accession>A0AAW1S206</accession>
<dbReference type="InterPro" id="IPR017905">
    <property type="entry name" value="ERV/ALR_sulphydryl_oxidase"/>
</dbReference>
<keyword evidence="9" id="KW-0547">Nucleotide-binding</keyword>